<name>A0A0S4LL70_9BACT</name>
<sequence length="256" mass="28582">MKTKTSLMPISCGMLSFLLAGCAAWTTSVPASHPYFVTNPLEETSFQALAKKQKELVSRCAQSHSCREVYFTLGLLNLYQSREVAAKYFEKVLTVAPTGPVAETSKAWLQVIQKSVVPEKKGWSESVLTAPAIAEAHTSLAMVTDRLVRNLLDEQVLIQQFHASKNDESEAMEALQRELAERDRRIETLLSKKDSTKGSADPVAMQKQLAEREKKIEELSSQLEALKRIDQEMREKVRPIRPPLTTVPMPGPETTP</sequence>
<protein>
    <recommendedName>
        <fullName evidence="5">Outer membrane lipoprotein BamD-like domain-containing protein</fullName>
    </recommendedName>
</protein>
<feature type="region of interest" description="Disordered" evidence="1">
    <location>
        <begin position="234"/>
        <end position="256"/>
    </location>
</feature>
<evidence type="ECO:0000313" key="4">
    <source>
        <dbReference type="Proteomes" id="UP000199032"/>
    </source>
</evidence>
<evidence type="ECO:0000256" key="2">
    <source>
        <dbReference type="SAM" id="SignalP"/>
    </source>
</evidence>
<accession>A0A0S4LL70</accession>
<keyword evidence="4" id="KW-1185">Reference proteome</keyword>
<evidence type="ECO:0000256" key="1">
    <source>
        <dbReference type="SAM" id="MobiDB-lite"/>
    </source>
</evidence>
<feature type="chain" id="PRO_5006624076" description="Outer membrane lipoprotein BamD-like domain-containing protein" evidence="2">
    <location>
        <begin position="21"/>
        <end position="256"/>
    </location>
</feature>
<proteinExistence type="predicted"/>
<dbReference type="STRING" id="1742972.COMA1_50047"/>
<dbReference type="Proteomes" id="UP000199032">
    <property type="component" value="Unassembled WGS sequence"/>
</dbReference>
<feature type="region of interest" description="Disordered" evidence="1">
    <location>
        <begin position="190"/>
        <end position="209"/>
    </location>
</feature>
<reference evidence="3 4" key="1">
    <citation type="submission" date="2015-10" db="EMBL/GenBank/DDBJ databases">
        <authorList>
            <person name="Gilbert D.G."/>
        </authorList>
    </citation>
    <scope>NUCLEOTIDE SEQUENCE [LARGE SCALE GENOMIC DNA]</scope>
    <source>
        <strain evidence="3">COMA1</strain>
    </source>
</reference>
<dbReference type="AlphaFoldDB" id="A0A0S4LL70"/>
<evidence type="ECO:0000313" key="3">
    <source>
        <dbReference type="EMBL" id="CUS38327.1"/>
    </source>
</evidence>
<dbReference type="EMBL" id="CZQA01000011">
    <property type="protein sequence ID" value="CUS38327.1"/>
    <property type="molecule type" value="Genomic_DNA"/>
</dbReference>
<keyword evidence="2" id="KW-0732">Signal</keyword>
<organism evidence="3 4">
    <name type="scientific">Candidatus Nitrospira nitrosa</name>
    <dbReference type="NCBI Taxonomy" id="1742972"/>
    <lineage>
        <taxon>Bacteria</taxon>
        <taxon>Pseudomonadati</taxon>
        <taxon>Nitrospirota</taxon>
        <taxon>Nitrospiria</taxon>
        <taxon>Nitrospirales</taxon>
        <taxon>Nitrospiraceae</taxon>
        <taxon>Nitrospira</taxon>
    </lineage>
</organism>
<evidence type="ECO:0008006" key="5">
    <source>
        <dbReference type="Google" id="ProtNLM"/>
    </source>
</evidence>
<dbReference type="PROSITE" id="PS51257">
    <property type="entry name" value="PROKAR_LIPOPROTEIN"/>
    <property type="match status" value="1"/>
</dbReference>
<feature type="signal peptide" evidence="2">
    <location>
        <begin position="1"/>
        <end position="20"/>
    </location>
</feature>
<gene>
    <name evidence="3" type="ORF">COMA1_50047</name>
</gene>